<feature type="compositionally biased region" description="Basic and acidic residues" evidence="2">
    <location>
        <begin position="346"/>
        <end position="369"/>
    </location>
</feature>
<dbReference type="EMBL" id="PVQB02000510">
    <property type="protein sequence ID" value="KAF4336261.1"/>
    <property type="molecule type" value="Genomic_DNA"/>
</dbReference>
<reference evidence="4" key="1">
    <citation type="journal article" date="2017" name="Mycologia">
        <title>Fusarium algeriense, sp. nov., a novel toxigenic crown rot pathogen of durum wheat from Algeria is nested in the Fusarium burgessii species complex.</title>
        <authorList>
            <person name="Laraba I."/>
            <person name="Keddad A."/>
            <person name="Boureghda H."/>
            <person name="Abdallah N."/>
            <person name="Vaughan M.M."/>
            <person name="Proctor R.H."/>
            <person name="Busman M."/>
            <person name="O'Donnell K."/>
        </authorList>
    </citation>
    <scope>NUCLEOTIDE SEQUENCE</scope>
    <source>
        <strain evidence="4">NRRL 25174</strain>
    </source>
</reference>
<feature type="region of interest" description="Disordered" evidence="2">
    <location>
        <begin position="397"/>
        <end position="420"/>
    </location>
</feature>
<evidence type="ECO:0000256" key="3">
    <source>
        <dbReference type="SAM" id="SignalP"/>
    </source>
</evidence>
<feature type="compositionally biased region" description="Polar residues" evidence="2">
    <location>
        <begin position="150"/>
        <end position="161"/>
    </location>
</feature>
<keyword evidence="3" id="KW-0732">Signal</keyword>
<accession>A0A9P5ACI4</accession>
<evidence type="ECO:0000313" key="4">
    <source>
        <dbReference type="EMBL" id="KAF4336261.1"/>
    </source>
</evidence>
<evidence type="ECO:0000313" key="5">
    <source>
        <dbReference type="Proteomes" id="UP000730481"/>
    </source>
</evidence>
<name>A0A9P5ACI4_9HYPO</name>
<keyword evidence="5" id="KW-1185">Reference proteome</keyword>
<feature type="compositionally biased region" description="Basic and acidic residues" evidence="2">
    <location>
        <begin position="164"/>
        <end position="183"/>
    </location>
</feature>
<reference evidence="4" key="2">
    <citation type="submission" date="2020-02" db="EMBL/GenBank/DDBJ databases">
        <title>Identification and distribution of gene clusters putatively required for synthesis of sphingolipid metabolism inhibitors in phylogenetically diverse species of the filamentous fungus Fusarium.</title>
        <authorList>
            <person name="Kim H.-S."/>
            <person name="Busman M."/>
            <person name="Brown D.W."/>
            <person name="Divon H."/>
            <person name="Uhlig S."/>
            <person name="Proctor R.H."/>
        </authorList>
    </citation>
    <scope>NUCLEOTIDE SEQUENCE</scope>
    <source>
        <strain evidence="4">NRRL 25174</strain>
    </source>
</reference>
<feature type="region of interest" description="Disordered" evidence="2">
    <location>
        <begin position="113"/>
        <end position="183"/>
    </location>
</feature>
<feature type="signal peptide" evidence="3">
    <location>
        <begin position="1"/>
        <end position="17"/>
    </location>
</feature>
<feature type="compositionally biased region" description="Basic and acidic residues" evidence="2">
    <location>
        <begin position="458"/>
        <end position="508"/>
    </location>
</feature>
<keyword evidence="1" id="KW-0175">Coiled coil</keyword>
<feature type="region of interest" description="Disordered" evidence="2">
    <location>
        <begin position="458"/>
        <end position="523"/>
    </location>
</feature>
<organism evidence="4 5">
    <name type="scientific">Fusarium beomiforme</name>
    <dbReference type="NCBI Taxonomy" id="44412"/>
    <lineage>
        <taxon>Eukaryota</taxon>
        <taxon>Fungi</taxon>
        <taxon>Dikarya</taxon>
        <taxon>Ascomycota</taxon>
        <taxon>Pezizomycotina</taxon>
        <taxon>Sordariomycetes</taxon>
        <taxon>Hypocreomycetidae</taxon>
        <taxon>Hypocreales</taxon>
        <taxon>Nectriaceae</taxon>
        <taxon>Fusarium</taxon>
        <taxon>Fusarium burgessii species complex</taxon>
    </lineage>
</organism>
<gene>
    <name evidence="4" type="ORF">FBEOM_9890</name>
</gene>
<evidence type="ECO:0000256" key="1">
    <source>
        <dbReference type="SAM" id="Coils"/>
    </source>
</evidence>
<evidence type="ECO:0000256" key="2">
    <source>
        <dbReference type="SAM" id="MobiDB-lite"/>
    </source>
</evidence>
<feature type="compositionally biased region" description="Basic and acidic residues" evidence="2">
    <location>
        <begin position="410"/>
        <end position="420"/>
    </location>
</feature>
<protein>
    <submittedName>
        <fullName evidence="4">Uncharacterized protein</fullName>
    </submittedName>
</protein>
<dbReference type="AlphaFoldDB" id="A0A9P5ACI4"/>
<feature type="coiled-coil region" evidence="1">
    <location>
        <begin position="248"/>
        <end position="313"/>
    </location>
</feature>
<feature type="chain" id="PRO_5040383068" evidence="3">
    <location>
        <begin position="18"/>
        <end position="611"/>
    </location>
</feature>
<feature type="region of interest" description="Disordered" evidence="2">
    <location>
        <begin position="331"/>
        <end position="381"/>
    </location>
</feature>
<dbReference type="Proteomes" id="UP000730481">
    <property type="component" value="Unassembled WGS sequence"/>
</dbReference>
<dbReference type="OrthoDB" id="5106375at2759"/>
<feature type="compositionally biased region" description="Basic residues" evidence="2">
    <location>
        <begin position="334"/>
        <end position="345"/>
    </location>
</feature>
<comment type="caution">
    <text evidence="4">The sequence shown here is derived from an EMBL/GenBank/DDBJ whole genome shotgun (WGS) entry which is preliminary data.</text>
</comment>
<sequence length="611" mass="69028">MRLDLFLLVALAGPSSAVPCGMKSYHSFRRSWSSASTRLNSVLSDLPIIYRGGGTVPPGAVAYTTSTVMVSAASFSGNDALATSTASTGLVASSTSTSISTAIATVTANASVTPTASSSGELDSGKSPVSAAPSAINPRATTTTTTTTTRPASISATDPSFTTEGHHGHETDHSDHEPGTFAHAKDTDTISLDSDSHDHDFDIIRKSKLLPRRGEEKRGKWSLKDREDAVEYLKEHSKKLWKAANQMLKLLNNRIKSCEKAEKKLKDKQVALTSASLKTKQAYTYARTQQKYLSDAQNELERAQREKSAKDVQNLSPEKILCKEDFAKYASSHRQSKRSKVKVHSKPKDPHDKGDEVKKHKHEIYEDKHKHNKGGKKTEEEALREYEDKLYGKIEDQLKEKLGKTSPQKDSQKDHETHAKTVEKPLYLVTKQIKVYKCTEEEDCKYKYDPKYKEEKVEKVEAKEHGEKKDEKTKHHKEERVEEAAKGEAKKEKEIMKVKEEKERNKDAENEENETPLLAGGNEAEQLKRLSELYMQYRPMLVKPIRKDLDPILKNDQYAEDTEMAEKHKEGDEKEQRKRLSRLYMGYRYMLTPKFQKQLDPILHADYQKAN</sequence>
<proteinExistence type="predicted"/>